<dbReference type="PANTHER" id="PTHR15002">
    <property type="entry name" value="RIBOSOMAL BIOGENESIS PROTEIN LAS1L"/>
    <property type="match status" value="1"/>
</dbReference>
<evidence type="ECO:0008006" key="3">
    <source>
        <dbReference type="Google" id="ProtNLM"/>
    </source>
</evidence>
<accession>A0AAD9VQ90</accession>
<dbReference type="GO" id="GO:0090730">
    <property type="term" value="C:Las1 complex"/>
    <property type="evidence" value="ECO:0007669"/>
    <property type="project" value="InterPro"/>
</dbReference>
<reference evidence="1" key="2">
    <citation type="journal article" date="2023" name="Commun. Biol.">
        <title>Intrasexual cuticular hydrocarbon dimorphism in a wasp sheds light on hydrocarbon biosynthesis genes in Hymenoptera.</title>
        <authorList>
            <person name="Moris V.C."/>
            <person name="Podsiadlowski L."/>
            <person name="Martin S."/>
            <person name="Oeyen J.P."/>
            <person name="Donath A."/>
            <person name="Petersen M."/>
            <person name="Wilbrandt J."/>
            <person name="Misof B."/>
            <person name="Liedtke D."/>
            <person name="Thamm M."/>
            <person name="Scheiner R."/>
            <person name="Schmitt T."/>
            <person name="Niehuis O."/>
        </authorList>
    </citation>
    <scope>NUCLEOTIDE SEQUENCE</scope>
    <source>
        <strain evidence="1">GBR_01_08_01A</strain>
    </source>
</reference>
<dbReference type="GO" id="GO:0000460">
    <property type="term" value="P:maturation of 5.8S rRNA"/>
    <property type="evidence" value="ECO:0007669"/>
    <property type="project" value="TreeGrafter"/>
</dbReference>
<reference evidence="1" key="1">
    <citation type="submission" date="2021-08" db="EMBL/GenBank/DDBJ databases">
        <authorList>
            <person name="Misof B."/>
            <person name="Oliver O."/>
            <person name="Podsiadlowski L."/>
            <person name="Donath A."/>
            <person name="Peters R."/>
            <person name="Mayer C."/>
            <person name="Rust J."/>
            <person name="Gunkel S."/>
            <person name="Lesny P."/>
            <person name="Martin S."/>
            <person name="Oeyen J.P."/>
            <person name="Petersen M."/>
            <person name="Panagiotis P."/>
            <person name="Wilbrandt J."/>
            <person name="Tanja T."/>
        </authorList>
    </citation>
    <scope>NUCLEOTIDE SEQUENCE</scope>
    <source>
        <strain evidence="1">GBR_01_08_01A</strain>
        <tissue evidence="1">Thorax + abdomen</tissue>
    </source>
</reference>
<organism evidence="1 2">
    <name type="scientific">Odynerus spinipes</name>
    <dbReference type="NCBI Taxonomy" id="1348599"/>
    <lineage>
        <taxon>Eukaryota</taxon>
        <taxon>Metazoa</taxon>
        <taxon>Ecdysozoa</taxon>
        <taxon>Arthropoda</taxon>
        <taxon>Hexapoda</taxon>
        <taxon>Insecta</taxon>
        <taxon>Pterygota</taxon>
        <taxon>Neoptera</taxon>
        <taxon>Endopterygota</taxon>
        <taxon>Hymenoptera</taxon>
        <taxon>Apocrita</taxon>
        <taxon>Aculeata</taxon>
        <taxon>Vespoidea</taxon>
        <taxon>Vespidae</taxon>
        <taxon>Eumeninae</taxon>
        <taxon>Odynerus</taxon>
    </lineage>
</organism>
<dbReference type="AlphaFoldDB" id="A0AAD9VQ90"/>
<evidence type="ECO:0000313" key="2">
    <source>
        <dbReference type="Proteomes" id="UP001258017"/>
    </source>
</evidence>
<protein>
    <recommendedName>
        <fullName evidence="3">Ribosomal biogenesis protein LAS1L</fullName>
    </recommendedName>
</protein>
<proteinExistence type="predicted"/>
<dbReference type="PANTHER" id="PTHR15002:SF0">
    <property type="entry name" value="RIBOSOMAL BIOGENESIS PROTEIN LAS1L"/>
    <property type="match status" value="1"/>
</dbReference>
<evidence type="ECO:0000313" key="1">
    <source>
        <dbReference type="EMBL" id="KAK2582080.1"/>
    </source>
</evidence>
<keyword evidence="2" id="KW-1185">Reference proteome</keyword>
<dbReference type="InterPro" id="IPR007174">
    <property type="entry name" value="Las1"/>
</dbReference>
<dbReference type="Pfam" id="PF04031">
    <property type="entry name" value="Las1"/>
    <property type="match status" value="1"/>
</dbReference>
<name>A0AAD9VQ90_9HYME</name>
<dbReference type="EMBL" id="JAIFRP010000034">
    <property type="protein sequence ID" value="KAK2582080.1"/>
    <property type="molecule type" value="Genomic_DNA"/>
</dbReference>
<sequence length="649" mass="75553">MALFGRREDLKLVPWFSPAEWHRVYEQIYSNNDDEQIKAYETLLAWKARMPKLPVGVDCTLSIIQVCLRDREWTPKIDNAELPVHYENDLCLMYSTAIMRFLNHISNIGHTKQTSLFQIAKQLNIPEWIVNLRHDAAHGHELPSIDVLRIAINVLLTWLHEEYWIAEAKALAEYYIKEAEVLEVNESEDTEAFTDLIELWVAIGLYINAGYELVDSIPDMQLQETLQDLRTYAVKLSQQIVKNEDSDEEESEATYELKNVKLKKKYTLTTARAILLAEISRYLGKNNQIINKENIVLNALLESEAFLPTIDILSIFSDKDDDVKIEDELPITIIQFWQDIIILLQNTNMLEALVLKLLALVGNEQEPEYKRHIAALWISAIAQGFVKLTIAQQTFWTLEHEIQKTNKTISQKELNLEVKEKINTNYPNLQNVLTLNVSNTVPRIFTDIHFVLDIILHANTFTRKFITPFLQLVIPKLDVDQKEHLLKLIQIYTQNEFSDKLQNSNITKEIFTIEDINKTNIEYNKFMNKDVPSKKLNTLTLADKTIRNNQWKLAHVQYRWAECPIGILPWQIDSLQYLKPIKVMPTKSNVSILNSDIIPGIVDKTNLRMQSQINWDNVLRKKKRLKRKQPKGEADVIMYKAIEIVKRQK</sequence>
<dbReference type="GO" id="GO:0004519">
    <property type="term" value="F:endonuclease activity"/>
    <property type="evidence" value="ECO:0007669"/>
    <property type="project" value="InterPro"/>
</dbReference>
<comment type="caution">
    <text evidence="1">The sequence shown here is derived from an EMBL/GenBank/DDBJ whole genome shotgun (WGS) entry which is preliminary data.</text>
</comment>
<gene>
    <name evidence="1" type="ORF">KPH14_002783</name>
</gene>
<dbReference type="Proteomes" id="UP001258017">
    <property type="component" value="Unassembled WGS sequence"/>
</dbReference>
<dbReference type="GO" id="GO:0030687">
    <property type="term" value="C:preribosome, large subunit precursor"/>
    <property type="evidence" value="ECO:0007669"/>
    <property type="project" value="TreeGrafter"/>
</dbReference>
<dbReference type="GO" id="GO:0000470">
    <property type="term" value="P:maturation of LSU-rRNA"/>
    <property type="evidence" value="ECO:0007669"/>
    <property type="project" value="TreeGrafter"/>
</dbReference>